<gene>
    <name evidence="1" type="ORF">METZ01_LOCUS100170</name>
</gene>
<protein>
    <recommendedName>
        <fullName evidence="2">LIM zinc-binding domain-containing protein</fullName>
    </recommendedName>
</protein>
<sequence>MGIFSRKPSNCTICNKQITHKHKAKREWGIKSPLCADCYLDKMHQLYDASLMGKCVICGIKNKVTELWEPRWQWDIEGLFCKKCFDE</sequence>
<name>A0A381W433_9ZZZZ</name>
<accession>A0A381W433</accession>
<proteinExistence type="predicted"/>
<evidence type="ECO:0008006" key="2">
    <source>
        <dbReference type="Google" id="ProtNLM"/>
    </source>
</evidence>
<dbReference type="AlphaFoldDB" id="A0A381W433"/>
<feature type="non-terminal residue" evidence="1">
    <location>
        <position position="87"/>
    </location>
</feature>
<organism evidence="1">
    <name type="scientific">marine metagenome</name>
    <dbReference type="NCBI Taxonomy" id="408172"/>
    <lineage>
        <taxon>unclassified sequences</taxon>
        <taxon>metagenomes</taxon>
        <taxon>ecological metagenomes</taxon>
    </lineage>
</organism>
<evidence type="ECO:0000313" key="1">
    <source>
        <dbReference type="EMBL" id="SVA47316.1"/>
    </source>
</evidence>
<reference evidence="1" key="1">
    <citation type="submission" date="2018-05" db="EMBL/GenBank/DDBJ databases">
        <authorList>
            <person name="Lanie J.A."/>
            <person name="Ng W.-L."/>
            <person name="Kazmierczak K.M."/>
            <person name="Andrzejewski T.M."/>
            <person name="Davidsen T.M."/>
            <person name="Wayne K.J."/>
            <person name="Tettelin H."/>
            <person name="Glass J.I."/>
            <person name="Rusch D."/>
            <person name="Podicherti R."/>
            <person name="Tsui H.-C.T."/>
            <person name="Winkler M.E."/>
        </authorList>
    </citation>
    <scope>NUCLEOTIDE SEQUENCE</scope>
</reference>
<dbReference type="EMBL" id="UINC01010657">
    <property type="protein sequence ID" value="SVA47316.1"/>
    <property type="molecule type" value="Genomic_DNA"/>
</dbReference>